<keyword evidence="6 8" id="KW-0472">Membrane</keyword>
<feature type="domain" description="NADH-Ubiquinone oxidoreductase (complex I) chain 5 N-terminal" evidence="10">
    <location>
        <begin position="75"/>
        <end position="102"/>
    </location>
</feature>
<evidence type="ECO:0000256" key="8">
    <source>
        <dbReference type="SAM" id="Phobius"/>
    </source>
</evidence>
<evidence type="ECO:0000256" key="5">
    <source>
        <dbReference type="ARBA" id="ARBA00022989"/>
    </source>
</evidence>
<reference evidence="11 12" key="1">
    <citation type="submission" date="2024-04" db="EMBL/GenBank/DDBJ databases">
        <title>Isolation of an actinomycete strain from pig manure.</title>
        <authorList>
            <person name="Gong T."/>
            <person name="Yu Z."/>
            <person name="An M."/>
            <person name="Wei C."/>
            <person name="Yang W."/>
            <person name="Liu L."/>
        </authorList>
    </citation>
    <scope>NUCLEOTIDE SEQUENCE [LARGE SCALE GENOMIC DNA]</scope>
    <source>
        <strain evidence="11 12">ZF39</strain>
    </source>
</reference>
<evidence type="ECO:0000313" key="11">
    <source>
        <dbReference type="EMBL" id="XAN08631.1"/>
    </source>
</evidence>
<evidence type="ECO:0000256" key="6">
    <source>
        <dbReference type="ARBA" id="ARBA00023136"/>
    </source>
</evidence>
<dbReference type="PANTHER" id="PTHR42703:SF1">
    <property type="entry name" value="NA(+)_H(+) ANTIPORTER SUBUNIT D1"/>
    <property type="match status" value="1"/>
</dbReference>
<feature type="transmembrane region" description="Helical" evidence="8">
    <location>
        <begin position="7"/>
        <end position="26"/>
    </location>
</feature>
<feature type="domain" description="NADH:quinone oxidoreductase/Mrp antiporter transmembrane" evidence="9">
    <location>
        <begin position="139"/>
        <end position="426"/>
    </location>
</feature>
<keyword evidence="5 8" id="KW-1133">Transmembrane helix</keyword>
<feature type="transmembrane region" description="Helical" evidence="8">
    <location>
        <begin position="309"/>
        <end position="330"/>
    </location>
</feature>
<proteinExistence type="inferred from homology"/>
<gene>
    <name evidence="11" type="ORF">AADG42_15410</name>
</gene>
<dbReference type="PRINTS" id="PR01437">
    <property type="entry name" value="NUOXDRDTASE4"/>
</dbReference>
<dbReference type="InterPro" id="IPR001516">
    <property type="entry name" value="Proton_antipo_N"/>
</dbReference>
<feature type="transmembrane region" description="Helical" evidence="8">
    <location>
        <begin position="143"/>
        <end position="163"/>
    </location>
</feature>
<protein>
    <submittedName>
        <fullName evidence="11">Na+/H+ antiporter subunit D</fullName>
    </submittedName>
</protein>
<dbReference type="RefSeq" id="WP_425310056.1">
    <property type="nucleotide sequence ID" value="NZ_CP154795.1"/>
</dbReference>
<dbReference type="InterPro" id="IPR001750">
    <property type="entry name" value="ND/Mrp_TM"/>
</dbReference>
<dbReference type="InterPro" id="IPR050586">
    <property type="entry name" value="CPA3_Na-H_Antiporter_D"/>
</dbReference>
<feature type="transmembrane region" description="Helical" evidence="8">
    <location>
        <begin position="217"/>
        <end position="236"/>
    </location>
</feature>
<evidence type="ECO:0000256" key="7">
    <source>
        <dbReference type="RuleBase" id="RU000320"/>
    </source>
</evidence>
<evidence type="ECO:0000256" key="1">
    <source>
        <dbReference type="ARBA" id="ARBA00004651"/>
    </source>
</evidence>
<feature type="transmembrane region" description="Helical" evidence="8">
    <location>
        <begin position="336"/>
        <end position="357"/>
    </location>
</feature>
<sequence length="511" mass="54505">MTFTYDFLVPLVVVLPLIGAGLTVVTGQHTRAQRFISGTTLAAVVAISGVMLYATDQVRMLSVRVGGWPVEQGIVLVVDRLSALMLVISTVVTFAVMLYSSGQGDRSDDEDEHDGGAPLPIFHPTLLVLSAGVSTTFVSGDLFHLYVGFEMLLFASFVLLTLGGTTERVRAGVNYVMVNLLSSLVFLTAIALVYAATGTVNLARLALRIPELPESTQLMLQAMLLLGFCIKAAVFPMSGWLPDSYPTAPAPVTAVFAGLLTKVGVYSLIRVQTLLFPGDGLHTLLMWAALLTMVIGIMGAVAQDDIKRILSYTLVSHIGYMLFGLAVGNITGLSASIYYVVHHITIQTTLFLVTGLIELKRGTTSIAKLGGLTVTAPLLSLLFFIPAMNLSGIPPLSGFIGKVGLLQAGAELGTPLAYILLAGSALTSLLTLYAMSRVWARAFWRSPVEDYVTPQLAPLTRGVVLPATLLVVFGLMLTVFGGQLYGIADRAAQTLHERTPYLTAVLGERGR</sequence>
<evidence type="ECO:0000313" key="12">
    <source>
        <dbReference type="Proteomes" id="UP001442841"/>
    </source>
</evidence>
<feature type="transmembrane region" description="Helical" evidence="8">
    <location>
        <begin position="416"/>
        <end position="435"/>
    </location>
</feature>
<feature type="transmembrane region" description="Helical" evidence="8">
    <location>
        <begin position="369"/>
        <end position="388"/>
    </location>
</feature>
<comment type="subcellular location">
    <subcellularLocation>
        <location evidence="1">Cell membrane</location>
        <topology evidence="1">Multi-pass membrane protein</topology>
    </subcellularLocation>
    <subcellularLocation>
        <location evidence="7">Membrane</location>
        <topology evidence="7">Multi-pass membrane protein</topology>
    </subcellularLocation>
</comment>
<dbReference type="InterPro" id="IPR003918">
    <property type="entry name" value="NADH_UbQ_OxRdtase"/>
</dbReference>
<dbReference type="Proteomes" id="UP001442841">
    <property type="component" value="Chromosome"/>
</dbReference>
<feature type="transmembrane region" description="Helical" evidence="8">
    <location>
        <begin position="175"/>
        <end position="197"/>
    </location>
</feature>
<dbReference type="Pfam" id="PF00662">
    <property type="entry name" value="Proton_antipo_N"/>
    <property type="match status" value="1"/>
</dbReference>
<name>A0ABZ3FVN3_9ACTN</name>
<evidence type="ECO:0000256" key="2">
    <source>
        <dbReference type="ARBA" id="ARBA00005346"/>
    </source>
</evidence>
<feature type="transmembrane region" description="Helical" evidence="8">
    <location>
        <begin position="281"/>
        <end position="302"/>
    </location>
</feature>
<feature type="transmembrane region" description="Helical" evidence="8">
    <location>
        <begin position="35"/>
        <end position="54"/>
    </location>
</feature>
<dbReference type="NCBIfam" id="NF009308">
    <property type="entry name" value="PRK12665.1"/>
    <property type="match status" value="1"/>
</dbReference>
<evidence type="ECO:0000259" key="9">
    <source>
        <dbReference type="Pfam" id="PF00361"/>
    </source>
</evidence>
<organism evidence="11 12">
    <name type="scientific">Ammonicoccus fulvus</name>
    <dbReference type="NCBI Taxonomy" id="3138240"/>
    <lineage>
        <taxon>Bacteria</taxon>
        <taxon>Bacillati</taxon>
        <taxon>Actinomycetota</taxon>
        <taxon>Actinomycetes</taxon>
        <taxon>Propionibacteriales</taxon>
        <taxon>Propionibacteriaceae</taxon>
        <taxon>Ammonicoccus</taxon>
    </lineage>
</organism>
<comment type="similarity">
    <text evidence="2">Belongs to the CPA3 antiporters (TC 2.A.63) subunit D family.</text>
</comment>
<keyword evidence="4 7" id="KW-0812">Transmembrane</keyword>
<accession>A0ABZ3FVN3</accession>
<evidence type="ECO:0000259" key="10">
    <source>
        <dbReference type="Pfam" id="PF00662"/>
    </source>
</evidence>
<evidence type="ECO:0000256" key="4">
    <source>
        <dbReference type="ARBA" id="ARBA00022692"/>
    </source>
</evidence>
<dbReference type="Pfam" id="PF00361">
    <property type="entry name" value="Proton_antipo_M"/>
    <property type="match status" value="1"/>
</dbReference>
<feature type="transmembrane region" description="Helical" evidence="8">
    <location>
        <begin position="248"/>
        <end position="269"/>
    </location>
</feature>
<feature type="transmembrane region" description="Helical" evidence="8">
    <location>
        <begin position="463"/>
        <end position="485"/>
    </location>
</feature>
<dbReference type="EMBL" id="CP154795">
    <property type="protein sequence ID" value="XAN08631.1"/>
    <property type="molecule type" value="Genomic_DNA"/>
</dbReference>
<dbReference type="PANTHER" id="PTHR42703">
    <property type="entry name" value="NADH DEHYDROGENASE"/>
    <property type="match status" value="1"/>
</dbReference>
<keyword evidence="3" id="KW-1003">Cell membrane</keyword>
<feature type="transmembrane region" description="Helical" evidence="8">
    <location>
        <begin position="74"/>
        <end position="99"/>
    </location>
</feature>
<keyword evidence="12" id="KW-1185">Reference proteome</keyword>
<evidence type="ECO:0000256" key="3">
    <source>
        <dbReference type="ARBA" id="ARBA00022475"/>
    </source>
</evidence>